<accession>A0ABX4YD85</accession>
<dbReference type="InterPro" id="IPR000073">
    <property type="entry name" value="AB_hydrolase_1"/>
</dbReference>
<dbReference type="PRINTS" id="PR00412">
    <property type="entry name" value="EPOXHYDRLASE"/>
</dbReference>
<dbReference type="InterPro" id="IPR029058">
    <property type="entry name" value="AB_hydrolase_fold"/>
</dbReference>
<gene>
    <name evidence="2" type="ORF">BES34_020230</name>
</gene>
<reference evidence="2" key="1">
    <citation type="submission" date="2018-01" db="EMBL/GenBank/DDBJ databases">
        <title>Genomic characterization of Leptospira inadai serogroup Lyme isolated from captured rat in Brazil and comparative analysis with human reference strain.</title>
        <authorList>
            <person name="Moreno L.Z."/>
            <person name="Loureiro A.P."/>
            <person name="Miraglia F."/>
            <person name="Kremer F.S."/>
            <person name="Eslabao M.R."/>
            <person name="Dellagostin O.A."/>
            <person name="Lilenbaum W."/>
            <person name="Moreno A.M."/>
        </authorList>
    </citation>
    <scope>NUCLEOTIDE SEQUENCE [LARGE SCALE GENOMIC DNA]</scope>
    <source>
        <strain evidence="2">M34/99</strain>
    </source>
</reference>
<dbReference type="EMBL" id="MCRM02000036">
    <property type="protein sequence ID" value="PNV72078.1"/>
    <property type="molecule type" value="Genomic_DNA"/>
</dbReference>
<name>A0ABX4YD85_9LEPT</name>
<sequence>MLKRIVKFTVGILAVLFFVIAVYVSMTWASDKPVSELQSDWAPTPSVFIEVMGMQTHLRDEGPREDRNPIVLIHGTASSLHTWDGWVQELKSSRRVIRFDLPGFGLTGPSPDNRYSLELYSKFVISLLDKLEVKRSVIAGNSLGGSIAWYTALLHPTRFEKLILVDSSGYNYQSTSVPIAFRIAKIPILRNIANNVLPRSIVASSVKNTYGDPSKVTEKQIDRYYDLALREGNRKALTERFKQMPMGEMEHRIHELHIPTLILWGNLDRLIPPANAERFHKDIAKSKLVIFNGLGHIPQEEDPSNTVKAVKEFIR</sequence>
<feature type="domain" description="AB hydrolase-1" evidence="1">
    <location>
        <begin position="68"/>
        <end position="303"/>
    </location>
</feature>
<dbReference type="PRINTS" id="PR00111">
    <property type="entry name" value="ABHYDROLASE"/>
</dbReference>
<evidence type="ECO:0000313" key="3">
    <source>
        <dbReference type="Proteomes" id="UP000094669"/>
    </source>
</evidence>
<proteinExistence type="predicted"/>
<dbReference type="PANTHER" id="PTHR46438">
    <property type="entry name" value="ALPHA/BETA-HYDROLASES SUPERFAMILY PROTEIN"/>
    <property type="match status" value="1"/>
</dbReference>
<protein>
    <submittedName>
        <fullName evidence="2">Alpha/beta hydrolase</fullName>
    </submittedName>
</protein>
<keyword evidence="2" id="KW-0378">Hydrolase</keyword>
<keyword evidence="3" id="KW-1185">Reference proteome</keyword>
<dbReference type="PANTHER" id="PTHR46438:SF11">
    <property type="entry name" value="LIPASE-RELATED"/>
    <property type="match status" value="1"/>
</dbReference>
<dbReference type="InterPro" id="IPR000639">
    <property type="entry name" value="Epox_hydrolase-like"/>
</dbReference>
<evidence type="ECO:0000313" key="2">
    <source>
        <dbReference type="EMBL" id="PNV72078.1"/>
    </source>
</evidence>
<dbReference type="Proteomes" id="UP000094669">
    <property type="component" value="Unassembled WGS sequence"/>
</dbReference>
<dbReference type="SUPFAM" id="SSF53474">
    <property type="entry name" value="alpha/beta-Hydrolases"/>
    <property type="match status" value="1"/>
</dbReference>
<organism evidence="2 3">
    <name type="scientific">Leptospira inadai serovar Lyme</name>
    <dbReference type="NCBI Taxonomy" id="293084"/>
    <lineage>
        <taxon>Bacteria</taxon>
        <taxon>Pseudomonadati</taxon>
        <taxon>Spirochaetota</taxon>
        <taxon>Spirochaetia</taxon>
        <taxon>Leptospirales</taxon>
        <taxon>Leptospiraceae</taxon>
        <taxon>Leptospira</taxon>
    </lineage>
</organism>
<dbReference type="Gene3D" id="3.40.50.1820">
    <property type="entry name" value="alpha/beta hydrolase"/>
    <property type="match status" value="1"/>
</dbReference>
<evidence type="ECO:0000259" key="1">
    <source>
        <dbReference type="Pfam" id="PF00561"/>
    </source>
</evidence>
<dbReference type="Pfam" id="PF00561">
    <property type="entry name" value="Abhydrolase_1"/>
    <property type="match status" value="1"/>
</dbReference>
<dbReference type="RefSeq" id="WP_010410465.1">
    <property type="nucleotide sequence ID" value="NZ_MCRM02000036.1"/>
</dbReference>
<dbReference type="GO" id="GO:0016787">
    <property type="term" value="F:hydrolase activity"/>
    <property type="evidence" value="ECO:0007669"/>
    <property type="project" value="UniProtKB-KW"/>
</dbReference>
<comment type="caution">
    <text evidence="2">The sequence shown here is derived from an EMBL/GenBank/DDBJ whole genome shotgun (WGS) entry which is preliminary data.</text>
</comment>